<dbReference type="PANTHER" id="PTHR30055:SF234">
    <property type="entry name" value="HTH-TYPE TRANSCRIPTIONAL REGULATOR BETI"/>
    <property type="match status" value="1"/>
</dbReference>
<evidence type="ECO:0000256" key="5">
    <source>
        <dbReference type="SAM" id="MobiDB-lite"/>
    </source>
</evidence>
<keyword evidence="3" id="KW-0804">Transcription</keyword>
<dbReference type="EMBL" id="QRCM01000001">
    <property type="protein sequence ID" value="TXG90613.1"/>
    <property type="molecule type" value="Genomic_DNA"/>
</dbReference>
<evidence type="ECO:0000256" key="1">
    <source>
        <dbReference type="ARBA" id="ARBA00023015"/>
    </source>
</evidence>
<dbReference type="SUPFAM" id="SSF46689">
    <property type="entry name" value="Homeodomain-like"/>
    <property type="match status" value="1"/>
</dbReference>
<evidence type="ECO:0000259" key="6">
    <source>
        <dbReference type="PROSITE" id="PS50977"/>
    </source>
</evidence>
<dbReference type="Pfam" id="PF00440">
    <property type="entry name" value="TetR_N"/>
    <property type="match status" value="1"/>
</dbReference>
<reference evidence="7 8" key="1">
    <citation type="submission" date="2018-07" db="EMBL/GenBank/DDBJ databases">
        <title>Genome sequence of Rhodococcus rhodnii ATCC 35071 from Rhodnius prolixus.</title>
        <authorList>
            <person name="Patel V."/>
            <person name="Vogel K.J."/>
        </authorList>
    </citation>
    <scope>NUCLEOTIDE SEQUENCE [LARGE SCALE GENOMIC DNA]</scope>
    <source>
        <strain evidence="7 8">ATCC 35071</strain>
    </source>
</reference>
<dbReference type="InterPro" id="IPR023772">
    <property type="entry name" value="DNA-bd_HTH_TetR-type_CS"/>
</dbReference>
<dbReference type="InterPro" id="IPR001647">
    <property type="entry name" value="HTH_TetR"/>
</dbReference>
<organism evidence="7 8">
    <name type="scientific">Rhodococcus rhodnii</name>
    <dbReference type="NCBI Taxonomy" id="38312"/>
    <lineage>
        <taxon>Bacteria</taxon>
        <taxon>Bacillati</taxon>
        <taxon>Actinomycetota</taxon>
        <taxon>Actinomycetes</taxon>
        <taxon>Mycobacteriales</taxon>
        <taxon>Nocardiaceae</taxon>
        <taxon>Rhodococcus</taxon>
    </lineage>
</organism>
<dbReference type="InterPro" id="IPR050109">
    <property type="entry name" value="HTH-type_TetR-like_transc_reg"/>
</dbReference>
<feature type="domain" description="HTH tetR-type" evidence="6">
    <location>
        <begin position="25"/>
        <end position="85"/>
    </location>
</feature>
<gene>
    <name evidence="7" type="ORF">DW322_10775</name>
</gene>
<proteinExistence type="predicted"/>
<accession>A0A6P2CDL2</accession>
<dbReference type="AlphaFoldDB" id="A0A6P2CDL2"/>
<evidence type="ECO:0000313" key="7">
    <source>
        <dbReference type="EMBL" id="TXG90613.1"/>
    </source>
</evidence>
<dbReference type="Proteomes" id="UP000471120">
    <property type="component" value="Unassembled WGS sequence"/>
</dbReference>
<feature type="region of interest" description="Disordered" evidence="5">
    <location>
        <begin position="1"/>
        <end position="22"/>
    </location>
</feature>
<dbReference type="InterPro" id="IPR009057">
    <property type="entry name" value="Homeodomain-like_sf"/>
</dbReference>
<evidence type="ECO:0000256" key="4">
    <source>
        <dbReference type="PROSITE-ProRule" id="PRU00335"/>
    </source>
</evidence>
<evidence type="ECO:0000313" key="8">
    <source>
        <dbReference type="Proteomes" id="UP000471120"/>
    </source>
</evidence>
<dbReference type="GO" id="GO:0003700">
    <property type="term" value="F:DNA-binding transcription factor activity"/>
    <property type="evidence" value="ECO:0007669"/>
    <property type="project" value="TreeGrafter"/>
</dbReference>
<dbReference type="PROSITE" id="PS01081">
    <property type="entry name" value="HTH_TETR_1"/>
    <property type="match status" value="1"/>
</dbReference>
<protein>
    <submittedName>
        <fullName evidence="7">TetR/AcrR family transcriptional regulator</fullName>
    </submittedName>
</protein>
<dbReference type="Gene3D" id="1.10.357.10">
    <property type="entry name" value="Tetracycline Repressor, domain 2"/>
    <property type="match status" value="1"/>
</dbReference>
<keyword evidence="2 4" id="KW-0238">DNA-binding</keyword>
<evidence type="ECO:0000256" key="2">
    <source>
        <dbReference type="ARBA" id="ARBA00023125"/>
    </source>
</evidence>
<feature type="DNA-binding region" description="H-T-H motif" evidence="4">
    <location>
        <begin position="48"/>
        <end position="67"/>
    </location>
</feature>
<dbReference type="GO" id="GO:0000976">
    <property type="term" value="F:transcription cis-regulatory region binding"/>
    <property type="evidence" value="ECO:0007669"/>
    <property type="project" value="TreeGrafter"/>
</dbReference>
<evidence type="ECO:0000256" key="3">
    <source>
        <dbReference type="ARBA" id="ARBA00023163"/>
    </source>
</evidence>
<comment type="caution">
    <text evidence="7">The sequence shown here is derived from an EMBL/GenBank/DDBJ whole genome shotgun (WGS) entry which is preliminary data.</text>
</comment>
<dbReference type="PROSITE" id="PS50977">
    <property type="entry name" value="HTH_TETR_2"/>
    <property type="match status" value="1"/>
</dbReference>
<dbReference type="PANTHER" id="PTHR30055">
    <property type="entry name" value="HTH-TYPE TRANSCRIPTIONAL REGULATOR RUTR"/>
    <property type="match status" value="1"/>
</dbReference>
<name>A0A6P2CDL2_9NOCA</name>
<dbReference type="PRINTS" id="PR00455">
    <property type="entry name" value="HTHTETR"/>
</dbReference>
<sequence>MMQQRAHTFPVPDSQEPGLRERKKLRTRREIATAAFDAAAELGFDAATVELVAERAGVSTRTFFNYFESKEDAVVAVVTDAFDRFRDALDALDPSGDPVADVRSALVDFVRTEHADMAVRQSVFRRLVDENPPLHRGLAAAFGRIGSESAATLARHYPERPGAQREVSVALAVGFALLRLVVMGQNADPADPVRALLDNYDVLATFPVTHS</sequence>
<keyword evidence="1" id="KW-0805">Transcription regulation</keyword>